<dbReference type="AlphaFoldDB" id="A0A1Y3EAL5"/>
<dbReference type="EMBL" id="LVZM01017962">
    <property type="protein sequence ID" value="OUC42173.1"/>
    <property type="molecule type" value="Genomic_DNA"/>
</dbReference>
<feature type="region of interest" description="Disordered" evidence="1">
    <location>
        <begin position="193"/>
        <end position="216"/>
    </location>
</feature>
<feature type="compositionally biased region" description="Polar residues" evidence="1">
    <location>
        <begin position="198"/>
        <end position="210"/>
    </location>
</feature>
<feature type="compositionally biased region" description="Low complexity" evidence="1">
    <location>
        <begin position="242"/>
        <end position="255"/>
    </location>
</feature>
<feature type="compositionally biased region" description="Polar residues" evidence="1">
    <location>
        <begin position="46"/>
        <end position="55"/>
    </location>
</feature>
<evidence type="ECO:0000256" key="1">
    <source>
        <dbReference type="SAM" id="MobiDB-lite"/>
    </source>
</evidence>
<protein>
    <submittedName>
        <fullName evidence="2">Uncharacterized protein</fullName>
    </submittedName>
</protein>
<feature type="region of interest" description="Disordered" evidence="1">
    <location>
        <begin position="39"/>
        <end position="65"/>
    </location>
</feature>
<organism evidence="2 3">
    <name type="scientific">Trichinella nativa</name>
    <dbReference type="NCBI Taxonomy" id="6335"/>
    <lineage>
        <taxon>Eukaryota</taxon>
        <taxon>Metazoa</taxon>
        <taxon>Ecdysozoa</taxon>
        <taxon>Nematoda</taxon>
        <taxon>Enoplea</taxon>
        <taxon>Dorylaimia</taxon>
        <taxon>Trichinellida</taxon>
        <taxon>Trichinellidae</taxon>
        <taxon>Trichinella</taxon>
    </lineage>
</organism>
<feature type="region of interest" description="Disordered" evidence="1">
    <location>
        <begin position="241"/>
        <end position="279"/>
    </location>
</feature>
<reference evidence="2 3" key="1">
    <citation type="submission" date="2015-04" db="EMBL/GenBank/DDBJ databases">
        <title>Draft genome of the roundworm Trichinella nativa.</title>
        <authorList>
            <person name="Mitreva M."/>
        </authorList>
    </citation>
    <scope>NUCLEOTIDE SEQUENCE [LARGE SCALE GENOMIC DNA]</scope>
    <source>
        <strain evidence="2 3">ISS45</strain>
    </source>
</reference>
<comment type="caution">
    <text evidence="2">The sequence shown here is derived from an EMBL/GenBank/DDBJ whole genome shotgun (WGS) entry which is preliminary data.</text>
</comment>
<evidence type="ECO:0000313" key="3">
    <source>
        <dbReference type="Proteomes" id="UP000243006"/>
    </source>
</evidence>
<proteinExistence type="predicted"/>
<gene>
    <name evidence="2" type="ORF">D917_10384</name>
</gene>
<feature type="non-terminal residue" evidence="2">
    <location>
        <position position="326"/>
    </location>
</feature>
<evidence type="ECO:0000313" key="2">
    <source>
        <dbReference type="EMBL" id="OUC42173.1"/>
    </source>
</evidence>
<accession>A0A1Y3EAL5</accession>
<sequence>MQASLSLSSVRSLDILQKLKAERAQQQVLLLNTPTQQPKPIAVGAESSSMSTTTVEKSHMPAPIPVSQSGLLDEVEKRPSVVPTFDVGCCRGIGGDNRMPPPTSGSYRQAIDLFEPVVCSGKGSKSQQLKFGQSISTRLKNCNPNAGGESKLPKLNLAAVGKAIKEKKSDPCHHQVRVKSPLHLLLANARVPKFTARGSHSPSQRTSSGYESGGHDSTVGLIVSPCPKQLTQPCRASLVVARSTSSGRGSDNSSTPTSDSFIRPPRGTLHRTSGGKLSLGSNVNAKLAPRAQPRQRLVINTTATVANTPTVQVPCTTATTSATTSS</sequence>
<dbReference type="Proteomes" id="UP000243006">
    <property type="component" value="Unassembled WGS sequence"/>
</dbReference>
<name>A0A1Y3EAL5_9BILA</name>